<sequence length="154" mass="17280">MHPQRTALPFIRNGLDHGPKDIGVNLRPVQLPSTQKIGTGQFIKFRAVRCPGKQVSVYIREILGPGFDPALFAIVIARIQIHRPEQFGHDLMRLIRGPFRHGLDGSGEQIVQEDPSILGKKAEDKARHEMVHVVAAFFRCPVGVFLQKFDIKTV</sequence>
<evidence type="ECO:0000313" key="2">
    <source>
        <dbReference type="Proteomes" id="UP000287385"/>
    </source>
</evidence>
<organism evidence="1 2">
    <name type="scientific">Acetobacter pasteurianus NBRC 3278</name>
    <dbReference type="NCBI Taxonomy" id="1226660"/>
    <lineage>
        <taxon>Bacteria</taxon>
        <taxon>Pseudomonadati</taxon>
        <taxon>Pseudomonadota</taxon>
        <taxon>Alphaproteobacteria</taxon>
        <taxon>Acetobacterales</taxon>
        <taxon>Acetobacteraceae</taxon>
        <taxon>Acetobacter</taxon>
    </lineage>
</organism>
<dbReference type="EMBL" id="BDEV01000242">
    <property type="protein sequence ID" value="GCD64442.1"/>
    <property type="molecule type" value="Genomic_DNA"/>
</dbReference>
<dbReference type="AlphaFoldDB" id="A0A401X981"/>
<evidence type="ECO:0000313" key="1">
    <source>
        <dbReference type="EMBL" id="GCD64442.1"/>
    </source>
</evidence>
<proteinExistence type="predicted"/>
<accession>A0A401X981</accession>
<protein>
    <submittedName>
        <fullName evidence="1">Uncharacterized protein</fullName>
    </submittedName>
</protein>
<keyword evidence="2" id="KW-1185">Reference proteome</keyword>
<dbReference type="Proteomes" id="UP000287385">
    <property type="component" value="Unassembled WGS sequence"/>
</dbReference>
<name>A0A401X981_ACEPA</name>
<gene>
    <name evidence="1" type="ORF">NBRC3278_3535</name>
</gene>
<reference evidence="1 2" key="1">
    <citation type="submission" date="2016-06" db="EMBL/GenBank/DDBJ databases">
        <title>Acetobacter pasteurianus NBRC 3278 whole genome sequencing project.</title>
        <authorList>
            <person name="Matsutani M."/>
            <person name="Shiwa Y."/>
            <person name="Okamoto-Kainuma A."/>
            <person name="Ishikawa M."/>
            <person name="Koizumi Y."/>
            <person name="Yoshikawa H."/>
            <person name="Yakushi T."/>
            <person name="Matsushita K."/>
        </authorList>
    </citation>
    <scope>NUCLEOTIDE SEQUENCE [LARGE SCALE GENOMIC DNA]</scope>
    <source>
        <strain evidence="1 2">NBRC 3278</strain>
    </source>
</reference>
<comment type="caution">
    <text evidence="1">The sequence shown here is derived from an EMBL/GenBank/DDBJ whole genome shotgun (WGS) entry which is preliminary data.</text>
</comment>